<accession>A0A0N1I0L5</accession>
<gene>
    <name evidence="2" type="ORF">ABL78_1446</name>
</gene>
<dbReference type="Proteomes" id="UP000038009">
    <property type="component" value="Unassembled WGS sequence"/>
</dbReference>
<feature type="region of interest" description="Disordered" evidence="1">
    <location>
        <begin position="180"/>
        <end position="208"/>
    </location>
</feature>
<evidence type="ECO:0000313" key="3">
    <source>
        <dbReference type="Proteomes" id="UP000038009"/>
    </source>
</evidence>
<feature type="region of interest" description="Disordered" evidence="1">
    <location>
        <begin position="871"/>
        <end position="908"/>
    </location>
</feature>
<dbReference type="AlphaFoldDB" id="A0A0N1I0L5"/>
<feature type="compositionally biased region" description="Basic and acidic residues" evidence="1">
    <location>
        <begin position="191"/>
        <end position="203"/>
    </location>
</feature>
<feature type="compositionally biased region" description="Polar residues" evidence="1">
    <location>
        <begin position="835"/>
        <end position="845"/>
    </location>
</feature>
<dbReference type="EMBL" id="LJSK01000024">
    <property type="protein sequence ID" value="KPI89410.1"/>
    <property type="molecule type" value="Genomic_DNA"/>
</dbReference>
<feature type="compositionally biased region" description="Basic and acidic residues" evidence="1">
    <location>
        <begin position="764"/>
        <end position="775"/>
    </location>
</feature>
<evidence type="ECO:0000256" key="1">
    <source>
        <dbReference type="SAM" id="MobiDB-lite"/>
    </source>
</evidence>
<name>A0A0N1I0L5_LEPSE</name>
<feature type="region of interest" description="Disordered" evidence="1">
    <location>
        <begin position="391"/>
        <end position="419"/>
    </location>
</feature>
<dbReference type="VEuPathDB" id="TriTrypDB:Lsey_0024_0030"/>
<reference evidence="2 3" key="1">
    <citation type="journal article" date="2015" name="PLoS Pathog.">
        <title>Leptomonas seymouri: Adaptations to the Dixenous Life Cycle Analyzed by Genome Sequencing, Transcriptome Profiling and Co-infection with Leishmania donovani.</title>
        <authorList>
            <person name="Kraeva N."/>
            <person name="Butenko A."/>
            <person name="Hlavacova J."/>
            <person name="Kostygov A."/>
            <person name="Myskova J."/>
            <person name="Grybchuk D."/>
            <person name="Lestinova T."/>
            <person name="Votypka J."/>
            <person name="Volf P."/>
            <person name="Opperdoes F."/>
            <person name="Flegontov P."/>
            <person name="Lukes J."/>
            <person name="Yurchenko V."/>
        </authorList>
    </citation>
    <scope>NUCLEOTIDE SEQUENCE [LARGE SCALE GENOMIC DNA]</scope>
    <source>
        <strain evidence="2 3">ATCC 30220</strain>
    </source>
</reference>
<feature type="region of interest" description="Disordered" evidence="1">
    <location>
        <begin position="521"/>
        <end position="561"/>
    </location>
</feature>
<feature type="compositionally biased region" description="Polar residues" evidence="1">
    <location>
        <begin position="549"/>
        <end position="560"/>
    </location>
</feature>
<feature type="compositionally biased region" description="Basic residues" evidence="1">
    <location>
        <begin position="538"/>
        <end position="548"/>
    </location>
</feature>
<comment type="caution">
    <text evidence="2">The sequence shown here is derived from an EMBL/GenBank/DDBJ whole genome shotgun (WGS) entry which is preliminary data.</text>
</comment>
<sequence>MSQSLATYPLVQCVVSSAQFASGEVSFYDSYAELTAVDAEGSCTSPLRIDYDLLEHFRIVRAQRVMRLTLPQATVRQWAKRNGFASQLDAFEGVQEANGDIKNAGLSCATAAVLLLQLKSEGMSDFLQTIAPLVSASRRTRSASRISVTEPLPLYSTVIDPAPDVELEMRAGSRCSSATAMATPSQSMHAEVMHAEHQRSERHGGKHTLSELPRVSVGGAQMSTADPPSAIPLSARLDAERALLGDESHNNESQMGASDSGAAHKLQQVGAPLKSVYSANAATPQSAQPAPLPAAQHVLLDTLNSVEEELAGLLEDTDGLQMYPPAEGGRGQHLAQPLRRPDPVLPAALLSSDTRQKNNRCGRGGRGLPHGGFTAVSKRNAPSLCPSLMSSATDGHAEPRPTLKCGGGADPLSAARRTEETIRKGKTNRLVITHLCASEKGSSVSAKAPAAAEENFAETVATVTLQSGKIRKIEAESRLENPFHVEVQQQDGAQLHATPDKEAAAAEKVACSVKEASTYGNALQHRHNTSHASLGKVPRAHQKPRPSKLNRSLSPTSSSVRVGDFLIHDDAPLPAEKSDRATLVPPAVEPSTHAAALYAKNAAAHEGTATQAEAHLPVNVSQNDKAACSRKLPVERPLDAEVRRDVKSYLLDLFSSPGAPARQRSRIAAKPSTAATTTMPGVPCRRGRLPKAKIVDPAPQRAPAQKKQTDAAAANKQGRRGCRNSDVAVASEKTWTLQVRTSPKPHQITPRKRSRSKSSNTGEDPLRRPPTHRSDSVEALLPGHAAQAKPKAAQFFVSGDETFHSGNARFSTVCDAEVLEHLQVPSPLIEGPSSRRPSNGQQRTLDTTKGDGCEAAKSRCCKVKGPKRSILLSDEEREAAATRSSEDEDTDAAAETLPKASRHQTSDRAHASACKAGALRCASVEQQRFHFQPDGLSCARQRWGSSFVGTPQEATAAACQDVESTSSKATCPLLYHRDSRKERTRRLLRYMNVVSQNLAVIHETHDELRGLLLAMVSDSQL</sequence>
<feature type="region of interest" description="Disordered" evidence="1">
    <location>
        <begin position="662"/>
        <end position="775"/>
    </location>
</feature>
<keyword evidence="3" id="KW-1185">Reference proteome</keyword>
<dbReference type="OrthoDB" id="267858at2759"/>
<organism evidence="2 3">
    <name type="scientific">Leptomonas seymouri</name>
    <dbReference type="NCBI Taxonomy" id="5684"/>
    <lineage>
        <taxon>Eukaryota</taxon>
        <taxon>Discoba</taxon>
        <taxon>Euglenozoa</taxon>
        <taxon>Kinetoplastea</taxon>
        <taxon>Metakinetoplastina</taxon>
        <taxon>Trypanosomatida</taxon>
        <taxon>Trypanosomatidae</taxon>
        <taxon>Leishmaniinae</taxon>
        <taxon>Leptomonas</taxon>
    </lineage>
</organism>
<protein>
    <submittedName>
        <fullName evidence="2">Uncharacterized protein</fullName>
    </submittedName>
</protein>
<evidence type="ECO:0000313" key="2">
    <source>
        <dbReference type="EMBL" id="KPI89410.1"/>
    </source>
</evidence>
<proteinExistence type="predicted"/>
<dbReference type="OMA" id="HFRIVRA"/>
<feature type="region of interest" description="Disordered" evidence="1">
    <location>
        <begin position="826"/>
        <end position="853"/>
    </location>
</feature>